<evidence type="ECO:0000256" key="1">
    <source>
        <dbReference type="ARBA" id="ARBA00001947"/>
    </source>
</evidence>
<evidence type="ECO:0000256" key="6">
    <source>
        <dbReference type="ARBA" id="ARBA00023049"/>
    </source>
</evidence>
<dbReference type="InterPro" id="IPR011055">
    <property type="entry name" value="Dup_hybrid_motif"/>
</dbReference>
<sequence length="428" mass="48203">MVGQMKKLLHRKMRHLYEECVIFVVLFLSIMGGGFSVSYAEVTINNVEAAHKALIETHQNISLSRERVVFLTRQVERLKKDQHALSDALIKAAKAERAAANDIAEREEKLKKMIEQRVQVHKKLKNRRAEFSEALAILERMGLNPPPALLLRPEDVSASIRSSVLLGGIVSQMQEKTQALTETLKALTNLTNSIAIEYTALKTNMQNQAEQRKRLELLLDKKAQLQKKSEQELTEQKQKNIILTKKAQSLEELILELDRQSKLSSDTSIQVKRNLQLLEQSNFESRKGSLLLPVLGKRVQHVDKSSQMTRFGEMIETEASAIVISPADAFVAFAGPFRSYGQLIILNVGNGYHIVLIGMSRINVAQGQFVLAGEPLGTMGKQFIANSVALDIGKTAPMLYIEFRKQGKPINPTPWWRTEKTKRNQNDS</sequence>
<keyword evidence="3" id="KW-0479">Metal-binding</keyword>
<dbReference type="AlphaFoldDB" id="N6US86"/>
<dbReference type="PATRIC" id="fig|1094502.3.peg.267"/>
<evidence type="ECO:0000259" key="8">
    <source>
        <dbReference type="Pfam" id="PF01551"/>
    </source>
</evidence>
<organism evidence="9 10">
    <name type="scientific">Bartonella vinsonii subsp. berkhoffii str. Tweed</name>
    <dbReference type="NCBI Taxonomy" id="1094502"/>
    <lineage>
        <taxon>Bacteria</taxon>
        <taxon>Pseudomonadati</taxon>
        <taxon>Pseudomonadota</taxon>
        <taxon>Alphaproteobacteria</taxon>
        <taxon>Hyphomicrobiales</taxon>
        <taxon>Bartonellaceae</taxon>
        <taxon>Bartonella</taxon>
    </lineage>
</organism>
<dbReference type="RefSeq" id="WP_010704642.1">
    <property type="nucleotide sequence ID" value="NZ_KB915632.1"/>
</dbReference>
<feature type="domain" description="M23ase beta-sheet core" evidence="8">
    <location>
        <begin position="312"/>
        <end position="412"/>
    </location>
</feature>
<evidence type="ECO:0000256" key="7">
    <source>
        <dbReference type="SAM" id="Coils"/>
    </source>
</evidence>
<dbReference type="SUPFAM" id="SSF51261">
    <property type="entry name" value="Duplicated hybrid motif"/>
    <property type="match status" value="1"/>
</dbReference>
<protein>
    <submittedName>
        <fullName evidence="9">Filament-A percursor</fullName>
    </submittedName>
</protein>
<dbReference type="InterPro" id="IPR050570">
    <property type="entry name" value="Cell_wall_metabolism_enzyme"/>
</dbReference>
<keyword evidence="4" id="KW-0378">Hydrolase</keyword>
<keyword evidence="5" id="KW-0862">Zinc</keyword>
<reference evidence="9 10" key="1">
    <citation type="journal article" date="2013" name="PLoS Genet.">
        <title>A gene transfer agent and a dynamic repertoire of secretion systems hold the keys to the explosive radiation of the emerging pathogen Bartonella.</title>
        <authorList>
            <person name="Guy L."/>
            <person name="Nystedt B."/>
            <person name="Toft C."/>
            <person name="Zaremba-Niedzwiedzka K."/>
            <person name="Berglund E.C."/>
            <person name="Granberg F."/>
            <person name="Naslund K."/>
            <person name="Eriksson A.S."/>
            <person name="Andersson S.G."/>
        </authorList>
    </citation>
    <scope>NUCLEOTIDE SEQUENCE [LARGE SCALE GENOMIC DNA]</scope>
    <source>
        <strain evidence="9">Tweed</strain>
    </source>
</reference>
<dbReference type="InterPro" id="IPR016047">
    <property type="entry name" value="M23ase_b-sheet_dom"/>
</dbReference>
<comment type="cofactor">
    <cofactor evidence="1">
        <name>Zn(2+)</name>
        <dbReference type="ChEBI" id="CHEBI:29105"/>
    </cofactor>
</comment>
<evidence type="ECO:0000256" key="4">
    <source>
        <dbReference type="ARBA" id="ARBA00022801"/>
    </source>
</evidence>
<keyword evidence="6" id="KW-0482">Metalloprotease</keyword>
<feature type="coiled-coil region" evidence="7">
    <location>
        <begin position="170"/>
        <end position="253"/>
    </location>
</feature>
<evidence type="ECO:0000256" key="5">
    <source>
        <dbReference type="ARBA" id="ARBA00022833"/>
    </source>
</evidence>
<dbReference type="Pfam" id="PF01551">
    <property type="entry name" value="Peptidase_M23"/>
    <property type="match status" value="1"/>
</dbReference>
<dbReference type="GO" id="GO:0006508">
    <property type="term" value="P:proteolysis"/>
    <property type="evidence" value="ECO:0007669"/>
    <property type="project" value="UniProtKB-KW"/>
</dbReference>
<dbReference type="PANTHER" id="PTHR21666">
    <property type="entry name" value="PEPTIDASE-RELATED"/>
    <property type="match status" value="1"/>
</dbReference>
<evidence type="ECO:0000313" key="9">
    <source>
        <dbReference type="EMBL" id="ENN95214.1"/>
    </source>
</evidence>
<dbReference type="Proteomes" id="UP000014011">
    <property type="component" value="Unassembled WGS sequence"/>
</dbReference>
<dbReference type="EMBL" id="AGWD01000008">
    <property type="protein sequence ID" value="ENN95214.1"/>
    <property type="molecule type" value="Genomic_DNA"/>
</dbReference>
<gene>
    <name evidence="9" type="primary">filA</name>
    <name evidence="9" type="ORF">BVtw_02110</name>
</gene>
<dbReference type="GO" id="GO:0004222">
    <property type="term" value="F:metalloendopeptidase activity"/>
    <property type="evidence" value="ECO:0007669"/>
    <property type="project" value="TreeGrafter"/>
</dbReference>
<dbReference type="CDD" id="cd12797">
    <property type="entry name" value="M23_peptidase"/>
    <property type="match status" value="1"/>
</dbReference>
<proteinExistence type="predicted"/>
<accession>N6US86</accession>
<evidence type="ECO:0000256" key="2">
    <source>
        <dbReference type="ARBA" id="ARBA00022670"/>
    </source>
</evidence>
<keyword evidence="2" id="KW-0645">Protease</keyword>
<dbReference type="HOGENOM" id="CLU_029425_15_0_5"/>
<evidence type="ECO:0000256" key="3">
    <source>
        <dbReference type="ARBA" id="ARBA00022723"/>
    </source>
</evidence>
<comment type="caution">
    <text evidence="9">The sequence shown here is derived from an EMBL/GenBank/DDBJ whole genome shotgun (WGS) entry which is preliminary data.</text>
</comment>
<keyword evidence="7" id="KW-0175">Coiled coil</keyword>
<evidence type="ECO:0000313" key="10">
    <source>
        <dbReference type="Proteomes" id="UP000014011"/>
    </source>
</evidence>
<dbReference type="GO" id="GO:0046872">
    <property type="term" value="F:metal ion binding"/>
    <property type="evidence" value="ECO:0007669"/>
    <property type="project" value="UniProtKB-KW"/>
</dbReference>
<dbReference type="Gene3D" id="2.70.70.10">
    <property type="entry name" value="Glucose Permease (Domain IIA)"/>
    <property type="match status" value="1"/>
</dbReference>
<dbReference type="PANTHER" id="PTHR21666:SF288">
    <property type="entry name" value="CELL DIVISION PROTEIN YTFB"/>
    <property type="match status" value="1"/>
</dbReference>
<feature type="coiled-coil region" evidence="7">
    <location>
        <begin position="90"/>
        <end position="141"/>
    </location>
</feature>
<name>N6US86_BARVB</name>